<organism evidence="5 6">
    <name type="scientific">Streptomyces ossamyceticus</name>
    <dbReference type="NCBI Taxonomy" id="249581"/>
    <lineage>
        <taxon>Bacteria</taxon>
        <taxon>Bacillati</taxon>
        <taxon>Actinomycetota</taxon>
        <taxon>Actinomycetes</taxon>
        <taxon>Kitasatosporales</taxon>
        <taxon>Streptomycetaceae</taxon>
        <taxon>Streptomyces</taxon>
    </lineage>
</organism>
<dbReference type="Proteomes" id="UP001550210">
    <property type="component" value="Unassembled WGS sequence"/>
</dbReference>
<dbReference type="Pfam" id="PF14361">
    <property type="entry name" value="RsbRD_N"/>
    <property type="match status" value="1"/>
</dbReference>
<dbReference type="InterPro" id="IPR001932">
    <property type="entry name" value="PPM-type_phosphatase-like_dom"/>
</dbReference>
<feature type="compositionally biased region" description="Basic and acidic residues" evidence="2">
    <location>
        <begin position="305"/>
        <end position="321"/>
    </location>
</feature>
<dbReference type="InterPro" id="IPR036890">
    <property type="entry name" value="HATPase_C_sf"/>
</dbReference>
<feature type="domain" description="PPM-type phosphatase" evidence="4">
    <location>
        <begin position="418"/>
        <end position="745"/>
    </location>
</feature>
<feature type="compositionally biased region" description="Pro residues" evidence="2">
    <location>
        <begin position="328"/>
        <end position="337"/>
    </location>
</feature>
<evidence type="ECO:0000259" key="3">
    <source>
        <dbReference type="SMART" id="SM00065"/>
    </source>
</evidence>
<comment type="caution">
    <text evidence="5">The sequence shown here is derived from an EMBL/GenBank/DDBJ whole genome shotgun (WGS) entry which is preliminary data.</text>
</comment>
<reference evidence="5 6" key="1">
    <citation type="submission" date="2024-06" db="EMBL/GenBank/DDBJ databases">
        <title>The Natural Products Discovery Center: Release of the First 8490 Sequenced Strains for Exploring Actinobacteria Biosynthetic Diversity.</title>
        <authorList>
            <person name="Kalkreuter E."/>
            <person name="Kautsar S.A."/>
            <person name="Yang D."/>
            <person name="Bader C.D."/>
            <person name="Teijaro C.N."/>
            <person name="Fluegel L."/>
            <person name="Davis C.M."/>
            <person name="Simpson J.R."/>
            <person name="Lauterbach L."/>
            <person name="Steele A.D."/>
            <person name="Gui C."/>
            <person name="Meng S."/>
            <person name="Li G."/>
            <person name="Viehrig K."/>
            <person name="Ye F."/>
            <person name="Su P."/>
            <person name="Kiefer A.F."/>
            <person name="Nichols A."/>
            <person name="Cepeda A.J."/>
            <person name="Yan W."/>
            <person name="Fan B."/>
            <person name="Jiang Y."/>
            <person name="Adhikari A."/>
            <person name="Zheng C.-J."/>
            <person name="Schuster L."/>
            <person name="Cowan T.M."/>
            <person name="Smanski M.J."/>
            <person name="Chevrette M.G."/>
            <person name="De Carvalho L.P.S."/>
            <person name="Shen B."/>
        </authorList>
    </citation>
    <scope>NUCLEOTIDE SEQUENCE [LARGE SCALE GENOMIC DNA]</scope>
    <source>
        <strain evidence="5 6">NPDC006434</strain>
    </source>
</reference>
<feature type="compositionally biased region" description="Low complexity" evidence="2">
    <location>
        <begin position="242"/>
        <end position="260"/>
    </location>
</feature>
<feature type="region of interest" description="Disordered" evidence="2">
    <location>
        <begin position="232"/>
        <end position="269"/>
    </location>
</feature>
<dbReference type="SUPFAM" id="SSF81606">
    <property type="entry name" value="PP2C-like"/>
    <property type="match status" value="1"/>
</dbReference>
<gene>
    <name evidence="5" type="ORF">ABZZ21_18365</name>
</gene>
<keyword evidence="1" id="KW-0378">Hydrolase</keyword>
<dbReference type="PANTHER" id="PTHR43156">
    <property type="entry name" value="STAGE II SPORULATION PROTEIN E-RELATED"/>
    <property type="match status" value="1"/>
</dbReference>
<protein>
    <submittedName>
        <fullName evidence="5">SpoIIE family protein phosphatase</fullName>
    </submittedName>
</protein>
<proteinExistence type="predicted"/>
<accession>A0ABV2UY64</accession>
<evidence type="ECO:0000259" key="4">
    <source>
        <dbReference type="SMART" id="SM00331"/>
    </source>
</evidence>
<dbReference type="Pfam" id="PF13581">
    <property type="entry name" value="HATPase_c_2"/>
    <property type="match status" value="1"/>
</dbReference>
<feature type="region of interest" description="Disordered" evidence="2">
    <location>
        <begin position="501"/>
        <end position="610"/>
    </location>
</feature>
<evidence type="ECO:0000256" key="1">
    <source>
        <dbReference type="ARBA" id="ARBA00022801"/>
    </source>
</evidence>
<dbReference type="InterPro" id="IPR052016">
    <property type="entry name" value="Bact_Sigma-Reg"/>
</dbReference>
<feature type="region of interest" description="Disordered" evidence="2">
    <location>
        <begin position="302"/>
        <end position="339"/>
    </location>
</feature>
<evidence type="ECO:0000313" key="6">
    <source>
        <dbReference type="Proteomes" id="UP001550210"/>
    </source>
</evidence>
<feature type="compositionally biased region" description="Pro residues" evidence="2">
    <location>
        <begin position="591"/>
        <end position="605"/>
    </location>
</feature>
<dbReference type="RefSeq" id="WP_355397792.1">
    <property type="nucleotide sequence ID" value="NZ_JBEXPZ010000022.1"/>
</dbReference>
<dbReference type="SMART" id="SM00331">
    <property type="entry name" value="PP2C_SIG"/>
    <property type="match status" value="1"/>
</dbReference>
<dbReference type="SMART" id="SM00065">
    <property type="entry name" value="GAF"/>
    <property type="match status" value="1"/>
</dbReference>
<keyword evidence="6" id="KW-1185">Reference proteome</keyword>
<feature type="domain" description="GAF" evidence="3">
    <location>
        <begin position="175"/>
        <end position="397"/>
    </location>
</feature>
<dbReference type="Pfam" id="PF07228">
    <property type="entry name" value="SpoIIE"/>
    <property type="match status" value="2"/>
</dbReference>
<dbReference type="PANTHER" id="PTHR43156:SF2">
    <property type="entry name" value="STAGE II SPORULATION PROTEIN E"/>
    <property type="match status" value="1"/>
</dbReference>
<dbReference type="CDD" id="cd16936">
    <property type="entry name" value="HATPase_RsbW-like"/>
    <property type="match status" value="1"/>
</dbReference>
<dbReference type="InterPro" id="IPR025751">
    <property type="entry name" value="RsbRD_N_dom"/>
</dbReference>
<dbReference type="InterPro" id="IPR003594">
    <property type="entry name" value="HATPase_dom"/>
</dbReference>
<dbReference type="InterPro" id="IPR029016">
    <property type="entry name" value="GAF-like_dom_sf"/>
</dbReference>
<dbReference type="EMBL" id="JBEXPZ010000022">
    <property type="protein sequence ID" value="MET9846492.1"/>
    <property type="molecule type" value="Genomic_DNA"/>
</dbReference>
<evidence type="ECO:0000256" key="2">
    <source>
        <dbReference type="SAM" id="MobiDB-lite"/>
    </source>
</evidence>
<feature type="compositionally biased region" description="Low complexity" evidence="2">
    <location>
        <begin position="511"/>
        <end position="523"/>
    </location>
</feature>
<dbReference type="Gene3D" id="3.30.450.40">
    <property type="match status" value="1"/>
</dbReference>
<evidence type="ECO:0000313" key="5">
    <source>
        <dbReference type="EMBL" id="MET9846492.1"/>
    </source>
</evidence>
<dbReference type="Gene3D" id="3.30.565.10">
    <property type="entry name" value="Histidine kinase-like ATPase, C-terminal domain"/>
    <property type="match status" value="1"/>
</dbReference>
<dbReference type="SUPFAM" id="SSF55874">
    <property type="entry name" value="ATPase domain of HSP90 chaperone/DNA topoisomerase II/histidine kinase"/>
    <property type="match status" value="1"/>
</dbReference>
<dbReference type="Pfam" id="PF01590">
    <property type="entry name" value="GAF"/>
    <property type="match status" value="1"/>
</dbReference>
<dbReference type="Gene3D" id="3.60.40.10">
    <property type="entry name" value="PPM-type phosphatase domain"/>
    <property type="match status" value="2"/>
</dbReference>
<feature type="compositionally biased region" description="Gly residues" evidence="2">
    <location>
        <begin position="552"/>
        <end position="566"/>
    </location>
</feature>
<dbReference type="InterPro" id="IPR003018">
    <property type="entry name" value="GAF"/>
</dbReference>
<feature type="compositionally biased region" description="Low complexity" evidence="2">
    <location>
        <begin position="580"/>
        <end position="590"/>
    </location>
</feature>
<sequence>MDPTADGLVSRVARELGSKADELIAEVERCLRSELPDLWEYSDAMTSENVAQHVVVVLSALEHGVDTRALEQPIAELTRVRRLARHGVPVSTVLRAFRLGQGVMLDRLLEGMARLTDDATLISEAARRLIVTATGYVDRTSEQGVMAYEEERDRRLRGRLSMVNEASVRIGTTLDIARTTQELADFATEPLAGLADRSFADLVTVDLIDSALHGHDAPPEDPLVLRRLALRTSATPEERSESGASGASGDGPSAGSAGSELGRGAAVEQGAAVESATKLALPKPHTFPAGSLPARALATGHPFRHRLDGEPPDLIHPDRPVPRGASAPPVPSAPSPPSAHSMLVVPLRARGATLGVAQFFRGPASDPFDDEDLLLAQEIAARAAVAVDNARRYTHARATAISLQRSLLPSRTPPQSAVEVACRYRPAGDRAGVGGDWYDVIPLSGARVALVVGDVVGHGIHAAATMGRLRTAVRTLADIDLPPDELLTHLDDVVIRLSAEAEGEGEGEAGDAGARAGDTAGAPSPGGGGRSEDAGARTAAGRGLPAESPGAAGLGSGSSAPGGGRATGETVLPVTSGTVPSGPAAASPYPSGSPSPSPQPSPAGSPSPALVGAESAGGIGATCVYAVYDPVSRSCTLARAGHVLPVVVDPDGAVDVLDLPPGPPLGLGGLPFEAVEVEWPEGTVLALYTDGLLEARGHDIEEGLARLRDALVRPAASLEVTCDAVLGSLLPARPPDDVALLLARTRTLGAEQVADWDLEADPAAVSRARANVARQLAVWGLEELDFLAELVVSELVTNAIRYGRPPIRLRLIHDRTLLCEVSDAGSTTPHLRRARVFDEGGRGLLLVAQLAERWGTRHARRGKTVWAELNASAALPDMTFL</sequence>
<dbReference type="SUPFAM" id="SSF55781">
    <property type="entry name" value="GAF domain-like"/>
    <property type="match status" value="1"/>
</dbReference>
<dbReference type="InterPro" id="IPR036457">
    <property type="entry name" value="PPM-type-like_dom_sf"/>
</dbReference>
<name>A0ABV2UY64_9ACTN</name>